<reference evidence="2 3" key="1">
    <citation type="submission" date="2020-12" db="EMBL/GenBank/DDBJ databases">
        <title>Effect of drift, selection, and recombination on the evolution of hybrid genomes in Candida yeast pathogens.</title>
        <authorList>
            <person name="Mixao V."/>
            <person name="Ksiezopolska E."/>
            <person name="Saus E."/>
            <person name="Boekhout T."/>
            <person name="Gacser A."/>
            <person name="Gabaldon T."/>
        </authorList>
    </citation>
    <scope>NUCLEOTIDE SEQUENCE [LARGE SCALE GENOMIC DNA]</scope>
    <source>
        <strain evidence="2 3">BP57</strain>
    </source>
</reference>
<organism evidence="2 3">
    <name type="scientific">Candida metapsilosis</name>
    <dbReference type="NCBI Taxonomy" id="273372"/>
    <lineage>
        <taxon>Eukaryota</taxon>
        <taxon>Fungi</taxon>
        <taxon>Dikarya</taxon>
        <taxon>Ascomycota</taxon>
        <taxon>Saccharomycotina</taxon>
        <taxon>Pichiomycetes</taxon>
        <taxon>Debaryomycetaceae</taxon>
        <taxon>Candida/Lodderomyces clade</taxon>
        <taxon>Candida</taxon>
    </lineage>
</organism>
<accession>A0A8H7ZGM0</accession>
<dbReference type="InterPro" id="IPR001138">
    <property type="entry name" value="Zn2Cys6_DnaBD"/>
</dbReference>
<feature type="region of interest" description="Disordered" evidence="1">
    <location>
        <begin position="168"/>
        <end position="217"/>
    </location>
</feature>
<dbReference type="CDD" id="cd00067">
    <property type="entry name" value="GAL4"/>
    <property type="match status" value="1"/>
</dbReference>
<dbReference type="SUPFAM" id="SSF57701">
    <property type="entry name" value="Zn2/Cys6 DNA-binding domain"/>
    <property type="match status" value="1"/>
</dbReference>
<comment type="caution">
    <text evidence="2">The sequence shown here is derived from an EMBL/GenBank/DDBJ whole genome shotgun (WGS) entry which is preliminary data.</text>
</comment>
<feature type="region of interest" description="Disordered" evidence="1">
    <location>
        <begin position="1"/>
        <end position="42"/>
    </location>
</feature>
<sequence length="363" mass="38897">MSDLLNYSIMHPRSPTSSNGSSFSSPRISFNAPPPSSSSQQAAVLPPINTLIPSQPDIKQQQQQLSPSSQIKLPPLNTSSCYTLTRPSLPSTTSICSHLTESNLSQFQSNRDSHGLGLLSSAIFLDQQQQQTQQQKQFQSSSRSSSVPSLASSASSISSYFSSPTTPEIAHSSFQQQQQPTPVATPKSTTTISSTSGSTSSSCSSSTNKRRQRLGPSCDSCRARKVKCNAEITILSPSTTTLASTYNLTSHQLDLLTKNNKLSMNGGDFQLLYVNEKYIHFKPCHSCEGKGIDCCFSQGFTKEDILSNKKKSKKLASSAGKVTKDTSRASSASKKGVKNVEGVCMDKLLNCGALTEAQVGITA</sequence>
<dbReference type="Proteomes" id="UP000669133">
    <property type="component" value="Unassembled WGS sequence"/>
</dbReference>
<dbReference type="GO" id="GO:0000981">
    <property type="term" value="F:DNA-binding transcription factor activity, RNA polymerase II-specific"/>
    <property type="evidence" value="ECO:0007669"/>
    <property type="project" value="InterPro"/>
</dbReference>
<name>A0A8H7ZGM0_9ASCO</name>
<evidence type="ECO:0000313" key="3">
    <source>
        <dbReference type="Proteomes" id="UP000669133"/>
    </source>
</evidence>
<dbReference type="EMBL" id="JAEOAQ010000005">
    <property type="protein sequence ID" value="KAG5418486.1"/>
    <property type="molecule type" value="Genomic_DNA"/>
</dbReference>
<evidence type="ECO:0000256" key="1">
    <source>
        <dbReference type="SAM" id="MobiDB-lite"/>
    </source>
</evidence>
<feature type="compositionally biased region" description="Low complexity" evidence="1">
    <location>
        <begin position="188"/>
        <end position="207"/>
    </location>
</feature>
<dbReference type="GeneID" id="93652643"/>
<feature type="compositionally biased region" description="Low complexity" evidence="1">
    <location>
        <begin position="13"/>
        <end position="42"/>
    </location>
</feature>
<gene>
    <name evidence="2" type="ORF">I9W82_004014</name>
</gene>
<dbReference type="OrthoDB" id="4036575at2759"/>
<dbReference type="InterPro" id="IPR036864">
    <property type="entry name" value="Zn2-C6_fun-type_DNA-bd_sf"/>
</dbReference>
<dbReference type="GO" id="GO:0008270">
    <property type="term" value="F:zinc ion binding"/>
    <property type="evidence" value="ECO:0007669"/>
    <property type="project" value="InterPro"/>
</dbReference>
<protein>
    <submittedName>
        <fullName evidence="2">SUT1</fullName>
    </submittedName>
</protein>
<evidence type="ECO:0000313" key="2">
    <source>
        <dbReference type="EMBL" id="KAG5418486.1"/>
    </source>
</evidence>
<keyword evidence="3" id="KW-1185">Reference proteome</keyword>
<dbReference type="RefSeq" id="XP_067547602.1">
    <property type="nucleotide sequence ID" value="XM_067693042.1"/>
</dbReference>
<dbReference type="AlphaFoldDB" id="A0A8H7ZGM0"/>
<feature type="region of interest" description="Disordered" evidence="1">
    <location>
        <begin position="130"/>
        <end position="150"/>
    </location>
</feature>
<proteinExistence type="predicted"/>
<dbReference type="Gene3D" id="4.10.240.10">
    <property type="entry name" value="Zn(2)-C6 fungal-type DNA-binding domain"/>
    <property type="match status" value="1"/>
</dbReference>